<dbReference type="Pfam" id="PF03808">
    <property type="entry name" value="Glyco_tran_WecG"/>
    <property type="match status" value="1"/>
</dbReference>
<evidence type="ECO:0000256" key="2">
    <source>
        <dbReference type="ARBA" id="ARBA00022679"/>
    </source>
</evidence>
<protein>
    <submittedName>
        <fullName evidence="3">WecB/TagA/CpsF family glycosyltransferase</fullName>
    </submittedName>
</protein>
<dbReference type="RefSeq" id="WP_304436511.1">
    <property type="nucleotide sequence ID" value="NZ_JAUKUC010000001.1"/>
</dbReference>
<dbReference type="CDD" id="cd06533">
    <property type="entry name" value="Glyco_transf_WecG_TagA"/>
    <property type="match status" value="1"/>
</dbReference>
<dbReference type="Proteomes" id="UP001168579">
    <property type="component" value="Unassembled WGS sequence"/>
</dbReference>
<dbReference type="PANTHER" id="PTHR34136">
    <property type="match status" value="1"/>
</dbReference>
<organism evidence="3 4">
    <name type="scientific">Maribacter confluentis</name>
    <dbReference type="NCBI Taxonomy" id="1656093"/>
    <lineage>
        <taxon>Bacteria</taxon>
        <taxon>Pseudomonadati</taxon>
        <taxon>Bacteroidota</taxon>
        <taxon>Flavobacteriia</taxon>
        <taxon>Flavobacteriales</taxon>
        <taxon>Flavobacteriaceae</taxon>
        <taxon>Maribacter</taxon>
    </lineage>
</organism>
<keyword evidence="4" id="KW-1185">Reference proteome</keyword>
<evidence type="ECO:0000256" key="1">
    <source>
        <dbReference type="ARBA" id="ARBA00022676"/>
    </source>
</evidence>
<keyword evidence="1" id="KW-0328">Glycosyltransferase</keyword>
<dbReference type="PANTHER" id="PTHR34136:SF1">
    <property type="entry name" value="UDP-N-ACETYL-D-MANNOSAMINURONIC ACID TRANSFERASE"/>
    <property type="match status" value="1"/>
</dbReference>
<evidence type="ECO:0000313" key="3">
    <source>
        <dbReference type="EMBL" id="MDO1513697.1"/>
    </source>
</evidence>
<dbReference type="InterPro" id="IPR004629">
    <property type="entry name" value="WecG_TagA_CpsF"/>
</dbReference>
<dbReference type="NCBIfam" id="TIGR00696">
    <property type="entry name" value="wecG_tagA_cpsF"/>
    <property type="match status" value="1"/>
</dbReference>
<dbReference type="EMBL" id="JAUKUC010000001">
    <property type="protein sequence ID" value="MDO1513697.1"/>
    <property type="molecule type" value="Genomic_DNA"/>
</dbReference>
<name>A0ABT8RS04_9FLAO</name>
<sequence length="255" mass="29425">MEYIENDFEPRLVSGIPVHSYPKEVFLSYLRDSIGSDRKKRHICITNTESMYYAKRLPDFKNYIKTSTFSLCDGIGSVIAGKFQGQKIERFNGPDFMLACCDYGQEYGWRHFFYGGREGVAEQLVDNLMQKYPKMQVAGTFCPPFRRMSNEEKSNMLTEVKNSNADIIWVGLGLLKQENWIAENKELLNIPWSVGVGAAFDFYAGTAKRAPLPFRKLGFEWLYRLILEPRMFKRNVNSYQFMFSAIGDGIKNLGK</sequence>
<proteinExistence type="predicted"/>
<gene>
    <name evidence="3" type="ORF">Q2T41_13620</name>
</gene>
<reference evidence="3" key="1">
    <citation type="journal article" date="2014" name="Int. J. Syst. Evol. Microbiol.">
        <title>Complete genome of a new Firmicutes species belonging to the dominant human colonic microbiota ('Ruminococcus bicirculans') reveals two chromosomes and a selective capacity to utilize plant glucans.</title>
        <authorList>
            <consortium name="NISC Comparative Sequencing Program"/>
            <person name="Wegmann U."/>
            <person name="Louis P."/>
            <person name="Goesmann A."/>
            <person name="Henrissat B."/>
            <person name="Duncan S.H."/>
            <person name="Flint H.J."/>
        </authorList>
    </citation>
    <scope>NUCLEOTIDE SEQUENCE</scope>
    <source>
        <strain evidence="3">CECT 8869</strain>
    </source>
</reference>
<comment type="caution">
    <text evidence="3">The sequence shown here is derived from an EMBL/GenBank/DDBJ whole genome shotgun (WGS) entry which is preliminary data.</text>
</comment>
<reference evidence="3" key="2">
    <citation type="submission" date="2023-06" db="EMBL/GenBank/DDBJ databases">
        <authorList>
            <person name="Lucena T."/>
            <person name="Sun Q."/>
        </authorList>
    </citation>
    <scope>NUCLEOTIDE SEQUENCE</scope>
    <source>
        <strain evidence="3">CECT 8869</strain>
    </source>
</reference>
<keyword evidence="2" id="KW-0808">Transferase</keyword>
<accession>A0ABT8RS04</accession>
<evidence type="ECO:0000313" key="4">
    <source>
        <dbReference type="Proteomes" id="UP001168579"/>
    </source>
</evidence>